<dbReference type="InterPro" id="IPR009075">
    <property type="entry name" value="AcylCo_DH/oxidase_C"/>
</dbReference>
<evidence type="ECO:0000313" key="10">
    <source>
        <dbReference type="EMBL" id="BBO80963.1"/>
    </source>
</evidence>
<dbReference type="InterPro" id="IPR009100">
    <property type="entry name" value="AcylCoA_DH/oxidase_NM_dom_sf"/>
</dbReference>
<dbReference type="InterPro" id="IPR006091">
    <property type="entry name" value="Acyl-CoA_Oxase/DH_mid-dom"/>
</dbReference>
<keyword evidence="5 6" id="KW-0274">FAD</keyword>
<dbReference type="InterPro" id="IPR036250">
    <property type="entry name" value="AcylCo_DH-like_C"/>
</dbReference>
<dbReference type="GO" id="GO:0003995">
    <property type="term" value="F:acyl-CoA dehydrogenase activity"/>
    <property type="evidence" value="ECO:0007669"/>
    <property type="project" value="InterPro"/>
</dbReference>
<protein>
    <submittedName>
        <fullName evidence="10">Acyl-CoA dehydrogenase</fullName>
    </submittedName>
</protein>
<evidence type="ECO:0000256" key="2">
    <source>
        <dbReference type="ARBA" id="ARBA00009347"/>
    </source>
</evidence>
<name>A0A5K7ZRA7_9BACT</name>
<comment type="subunit">
    <text evidence="3">Homotetramer.</text>
</comment>
<dbReference type="Pfam" id="PF02770">
    <property type="entry name" value="Acyl-CoA_dh_M"/>
    <property type="match status" value="1"/>
</dbReference>
<dbReference type="FunFam" id="1.20.140.10:FF:000004">
    <property type="entry name" value="Acyl-CoA dehydrogenase FadE25"/>
    <property type="match status" value="1"/>
</dbReference>
<evidence type="ECO:0000313" key="11">
    <source>
        <dbReference type="Proteomes" id="UP000425960"/>
    </source>
</evidence>
<dbReference type="InterPro" id="IPR037069">
    <property type="entry name" value="AcylCoA_DH/ox_N_sf"/>
</dbReference>
<evidence type="ECO:0000256" key="3">
    <source>
        <dbReference type="ARBA" id="ARBA00011881"/>
    </source>
</evidence>
<reference evidence="10 11" key="1">
    <citation type="submission" date="2019-11" db="EMBL/GenBank/DDBJ databases">
        <title>Comparative genomics of hydrocarbon-degrading Desulfosarcina strains.</title>
        <authorList>
            <person name="Watanabe M."/>
            <person name="Kojima H."/>
            <person name="Fukui M."/>
        </authorList>
    </citation>
    <scope>NUCLEOTIDE SEQUENCE [LARGE SCALE GENOMIC DNA]</scope>
    <source>
        <strain evidence="10 11">28bB2T</strain>
    </source>
</reference>
<dbReference type="AlphaFoldDB" id="A0A5K7ZRA7"/>
<evidence type="ECO:0000259" key="7">
    <source>
        <dbReference type="Pfam" id="PF00441"/>
    </source>
</evidence>
<dbReference type="InterPro" id="IPR006089">
    <property type="entry name" value="Acyl-CoA_DH_CS"/>
</dbReference>
<dbReference type="SUPFAM" id="SSF47203">
    <property type="entry name" value="Acyl-CoA dehydrogenase C-terminal domain-like"/>
    <property type="match status" value="1"/>
</dbReference>
<dbReference type="SUPFAM" id="SSF56645">
    <property type="entry name" value="Acyl-CoA dehydrogenase NM domain-like"/>
    <property type="match status" value="1"/>
</dbReference>
<dbReference type="InterPro" id="IPR013786">
    <property type="entry name" value="AcylCoA_DH/ox_N"/>
</dbReference>
<accession>A0A5K7ZRA7</accession>
<dbReference type="InterPro" id="IPR046373">
    <property type="entry name" value="Acyl-CoA_Oxase/DH_mid-dom_sf"/>
</dbReference>
<keyword evidence="6" id="KW-0560">Oxidoreductase</keyword>
<evidence type="ECO:0000256" key="1">
    <source>
        <dbReference type="ARBA" id="ARBA00001974"/>
    </source>
</evidence>
<feature type="domain" description="Acyl-CoA dehydrogenase/oxidase C-terminal" evidence="7">
    <location>
        <begin position="224"/>
        <end position="371"/>
    </location>
</feature>
<dbReference type="GO" id="GO:0050660">
    <property type="term" value="F:flavin adenine dinucleotide binding"/>
    <property type="evidence" value="ECO:0007669"/>
    <property type="project" value="InterPro"/>
</dbReference>
<feature type="domain" description="Acyl-CoA oxidase/dehydrogenase middle" evidence="8">
    <location>
        <begin position="118"/>
        <end position="212"/>
    </location>
</feature>
<dbReference type="Proteomes" id="UP000425960">
    <property type="component" value="Chromosome"/>
</dbReference>
<evidence type="ECO:0000256" key="5">
    <source>
        <dbReference type="ARBA" id="ARBA00022827"/>
    </source>
</evidence>
<evidence type="ECO:0000259" key="8">
    <source>
        <dbReference type="Pfam" id="PF02770"/>
    </source>
</evidence>
<dbReference type="Gene3D" id="1.20.140.10">
    <property type="entry name" value="Butyryl-CoA Dehydrogenase, subunit A, domain 3"/>
    <property type="match status" value="1"/>
</dbReference>
<dbReference type="RefSeq" id="WP_155321776.1">
    <property type="nucleotide sequence ID" value="NZ_AP021876.1"/>
</dbReference>
<evidence type="ECO:0000256" key="4">
    <source>
        <dbReference type="ARBA" id="ARBA00022630"/>
    </source>
</evidence>
<organism evidence="10 11">
    <name type="scientific">Desulfosarcina ovata subsp. sediminis</name>
    <dbReference type="NCBI Taxonomy" id="885957"/>
    <lineage>
        <taxon>Bacteria</taxon>
        <taxon>Pseudomonadati</taxon>
        <taxon>Thermodesulfobacteriota</taxon>
        <taxon>Desulfobacteria</taxon>
        <taxon>Desulfobacterales</taxon>
        <taxon>Desulfosarcinaceae</taxon>
        <taxon>Desulfosarcina</taxon>
    </lineage>
</organism>
<dbReference type="Pfam" id="PF02771">
    <property type="entry name" value="Acyl-CoA_dh_N"/>
    <property type="match status" value="1"/>
</dbReference>
<dbReference type="KEGG" id="dov:DSCO28_15290"/>
<proteinExistence type="inferred from homology"/>
<comment type="cofactor">
    <cofactor evidence="1 6">
        <name>FAD</name>
        <dbReference type="ChEBI" id="CHEBI:57692"/>
    </cofactor>
</comment>
<dbReference type="PANTHER" id="PTHR43884:SF12">
    <property type="entry name" value="ISOVALERYL-COA DEHYDROGENASE, MITOCHONDRIAL-RELATED"/>
    <property type="match status" value="1"/>
</dbReference>
<gene>
    <name evidence="10" type="ORF">DSCO28_15290</name>
</gene>
<dbReference type="Pfam" id="PF00441">
    <property type="entry name" value="Acyl-CoA_dh_1"/>
    <property type="match status" value="1"/>
</dbReference>
<dbReference type="EMBL" id="AP021876">
    <property type="protein sequence ID" value="BBO80963.1"/>
    <property type="molecule type" value="Genomic_DNA"/>
</dbReference>
<dbReference type="PROSITE" id="PS00073">
    <property type="entry name" value="ACYL_COA_DH_2"/>
    <property type="match status" value="1"/>
</dbReference>
<dbReference type="PIRSF" id="PIRSF016578">
    <property type="entry name" value="HsaA"/>
    <property type="match status" value="1"/>
</dbReference>
<comment type="similarity">
    <text evidence="2 6">Belongs to the acyl-CoA dehydrogenase family.</text>
</comment>
<sequence>MDFGLRQDQRMAQREARCFARREIAARPADRPADNALVGKMGQLGLFGCAFPEEYGGAESGFLTHSLVCEEISTVNSGLRPLFNLQGMTVPYTILQWGSAAAKERYVRSLVLGEKLGCTCFSEPHAGSDIAAIETTITACGDHFLLNGTKTWISNGHAADVALVYATMEPGSRHRGLCAVVVDTHQPGWSSRAIPKLGDHATPIAEIHLDGVRVPKENLLGDLGRGFTVAMTALDRGRISVASGAVGLAQACLDAAVEYARRRNQFGHPIATYQLIKGTIAEMVADVDGARLLVRRAAWRADQGQPFTREAAIAKFVAGETVVRAAGRTMEIFGGMGYSLDMPVERFYRDAKLYQIGEGTANIMKILIANDALGLKKANRSRPPNFAGTTDLA</sequence>
<evidence type="ECO:0000259" key="9">
    <source>
        <dbReference type="Pfam" id="PF02771"/>
    </source>
</evidence>
<dbReference type="PANTHER" id="PTHR43884">
    <property type="entry name" value="ACYL-COA DEHYDROGENASE"/>
    <property type="match status" value="1"/>
</dbReference>
<dbReference type="Gene3D" id="2.40.110.10">
    <property type="entry name" value="Butyryl-CoA Dehydrogenase, subunit A, domain 2"/>
    <property type="match status" value="1"/>
</dbReference>
<dbReference type="Gene3D" id="1.10.540.10">
    <property type="entry name" value="Acyl-CoA dehydrogenase/oxidase, N-terminal domain"/>
    <property type="match status" value="1"/>
</dbReference>
<feature type="domain" description="Acyl-CoA dehydrogenase/oxidase N-terminal" evidence="9">
    <location>
        <begin position="7"/>
        <end position="114"/>
    </location>
</feature>
<evidence type="ECO:0000256" key="6">
    <source>
        <dbReference type="RuleBase" id="RU362125"/>
    </source>
</evidence>
<keyword evidence="4 6" id="KW-0285">Flavoprotein</keyword>